<keyword evidence="2" id="KW-1185">Reference proteome</keyword>
<dbReference type="Proteomes" id="UP001620626">
    <property type="component" value="Unassembled WGS sequence"/>
</dbReference>
<name>A0ABD2LKP5_9BILA</name>
<accession>A0ABD2LKP5</accession>
<gene>
    <name evidence="1" type="ORF">niasHT_012942</name>
</gene>
<organism evidence="1 2">
    <name type="scientific">Heterodera trifolii</name>
    <dbReference type="NCBI Taxonomy" id="157864"/>
    <lineage>
        <taxon>Eukaryota</taxon>
        <taxon>Metazoa</taxon>
        <taxon>Ecdysozoa</taxon>
        <taxon>Nematoda</taxon>
        <taxon>Chromadorea</taxon>
        <taxon>Rhabditida</taxon>
        <taxon>Tylenchina</taxon>
        <taxon>Tylenchomorpha</taxon>
        <taxon>Tylenchoidea</taxon>
        <taxon>Heteroderidae</taxon>
        <taxon>Heteroderinae</taxon>
        <taxon>Heterodera</taxon>
    </lineage>
</organism>
<proteinExistence type="predicted"/>
<dbReference type="EMBL" id="JBICBT010000364">
    <property type="protein sequence ID" value="KAL3115744.1"/>
    <property type="molecule type" value="Genomic_DNA"/>
</dbReference>
<sequence>MCQPNTRGEICELRLFCLPLVRDAQRPDLLMEVIIQQLPLEPCARGATHALRWSGLQLHPPGFDRPYGIGTCFARPEQNQRSAHWRQLLSGSTISRQPGIDLLAGTTSHQVLWRYGPLTSIRAEPQRGELHVTVTWSNHVSNSVQSLVRDINKPPTTRATASARAVVLGMRDRGQSRPNTGRQHAQLLTRAGINVNNGSVQRLGTMFNIYSKWINNEHGVGPNSAATSTTLAVLSKLFDCAANYCIDCCGAAFVCGTGLVYPCQTETATEWWKYLLESAVNCLFIFPNDGCFNYHFGKLCLQLQWTGVGPQRQRQPICQWRRVCPPPCVLVPSPTRANTNAREIKQPDGRWKTADAANGPHTVDEPCYIQPIVVFLMRIQFRAACIDLLLTTTTSKRRR</sequence>
<dbReference type="AlphaFoldDB" id="A0ABD2LKP5"/>
<comment type="caution">
    <text evidence="1">The sequence shown here is derived from an EMBL/GenBank/DDBJ whole genome shotgun (WGS) entry which is preliminary data.</text>
</comment>
<evidence type="ECO:0000313" key="1">
    <source>
        <dbReference type="EMBL" id="KAL3115744.1"/>
    </source>
</evidence>
<evidence type="ECO:0000313" key="2">
    <source>
        <dbReference type="Proteomes" id="UP001620626"/>
    </source>
</evidence>
<protein>
    <submittedName>
        <fullName evidence="1">Uncharacterized protein</fullName>
    </submittedName>
</protein>
<reference evidence="1 2" key="1">
    <citation type="submission" date="2024-10" db="EMBL/GenBank/DDBJ databases">
        <authorList>
            <person name="Kim D."/>
        </authorList>
    </citation>
    <scope>NUCLEOTIDE SEQUENCE [LARGE SCALE GENOMIC DNA]</scope>
    <source>
        <strain evidence="1">BH-2024</strain>
    </source>
</reference>